<evidence type="ECO:0000256" key="3">
    <source>
        <dbReference type="RuleBase" id="RU368077"/>
    </source>
</evidence>
<dbReference type="PANTHER" id="PTHR43316:SF3">
    <property type="entry name" value="HALOACID DEHALOGENASE, TYPE II (AFU_ORTHOLOGUE AFUA_2G07750)-RELATED"/>
    <property type="match status" value="1"/>
</dbReference>
<reference evidence="4 5" key="1">
    <citation type="submission" date="2019-10" db="EMBL/GenBank/DDBJ databases">
        <title>Epibacterium sp. nov., isolated from seawater.</title>
        <authorList>
            <person name="Zhang X."/>
            <person name="Li N."/>
        </authorList>
    </citation>
    <scope>NUCLEOTIDE SEQUENCE [LARGE SCALE GENOMIC DNA]</scope>
    <source>
        <strain evidence="4 5">SM1979</strain>
    </source>
</reference>
<dbReference type="AlphaFoldDB" id="A0A843YID7"/>
<evidence type="ECO:0000256" key="2">
    <source>
        <dbReference type="ARBA" id="ARBA00022801"/>
    </source>
</evidence>
<accession>A0A843YID7</accession>
<dbReference type="NCBIfam" id="TIGR01493">
    <property type="entry name" value="HAD-SF-IA-v2"/>
    <property type="match status" value="1"/>
</dbReference>
<sequence length="217" mass="24127">MTTYLFDAYGTLFDLNSAFVEISPGIGRNAGRVFEHWRGLQLQYAWLANVQGAKESFSSCTQRAVVDALSNFDCYSEAREIAFMQAFENVALYDDAKAALEQLDRRGAKLGVLSNGDGPSLQKLSEKNALNDLGVEMISVDVSSSFKPAPGAYEVGLKFSDTDRSATTFVSSNWWDVIGAKRFGFNVVWLNRYQTYWPKSVKMCANTIQYLGELAET</sequence>
<evidence type="ECO:0000313" key="4">
    <source>
        <dbReference type="EMBL" id="MQQ10601.1"/>
    </source>
</evidence>
<dbReference type="SFLD" id="SFLDG01129">
    <property type="entry name" value="C1.5:_HAD__Beta-PGM__Phosphata"/>
    <property type="match status" value="1"/>
</dbReference>
<comment type="catalytic activity">
    <reaction evidence="3">
        <text>an (S)-2-haloacid + H2O = a (2R)-2-hydroxycarboxylate + a halide anion + H(+)</text>
        <dbReference type="Rhea" id="RHEA:11192"/>
        <dbReference type="ChEBI" id="CHEBI:15377"/>
        <dbReference type="ChEBI" id="CHEBI:15378"/>
        <dbReference type="ChEBI" id="CHEBI:16042"/>
        <dbReference type="ChEBI" id="CHEBI:58314"/>
        <dbReference type="ChEBI" id="CHEBI:137405"/>
        <dbReference type="EC" id="3.8.1.2"/>
    </reaction>
</comment>
<dbReference type="Proteomes" id="UP000444174">
    <property type="component" value="Unassembled WGS sequence"/>
</dbReference>
<dbReference type="InterPro" id="IPR006328">
    <property type="entry name" value="2-HAD"/>
</dbReference>
<gene>
    <name evidence="4" type="ORF">GFB49_19275</name>
</gene>
<dbReference type="SFLD" id="SFLDS00003">
    <property type="entry name" value="Haloacid_Dehalogenase"/>
    <property type="match status" value="1"/>
</dbReference>
<dbReference type="InterPro" id="IPR006439">
    <property type="entry name" value="HAD-SF_hydro_IA"/>
</dbReference>
<dbReference type="InterPro" id="IPR051540">
    <property type="entry name" value="S-2-haloacid_dehalogenase"/>
</dbReference>
<keyword evidence="5" id="KW-1185">Reference proteome</keyword>
<name>A0A843YID7_9RHOB</name>
<dbReference type="SUPFAM" id="SSF56784">
    <property type="entry name" value="HAD-like"/>
    <property type="match status" value="1"/>
</dbReference>
<dbReference type="Gene3D" id="1.10.150.240">
    <property type="entry name" value="Putative phosphatase, domain 2"/>
    <property type="match status" value="1"/>
</dbReference>
<dbReference type="RefSeq" id="WP_153217708.1">
    <property type="nucleotide sequence ID" value="NZ_WIBF01000018.1"/>
</dbReference>
<dbReference type="Gene3D" id="3.40.50.1000">
    <property type="entry name" value="HAD superfamily/HAD-like"/>
    <property type="match status" value="1"/>
</dbReference>
<protein>
    <recommendedName>
        <fullName evidence="3">(S)-2-haloacid dehalogenase</fullName>
        <ecNumber evidence="3">3.8.1.2</ecNumber>
    </recommendedName>
    <alternativeName>
        <fullName evidence="3">2-haloalkanoic acid dehalogenase</fullName>
    </alternativeName>
    <alternativeName>
        <fullName evidence="3">Halocarboxylic acid halidohydrolase</fullName>
    </alternativeName>
    <alternativeName>
        <fullName evidence="3">L-2-haloacid dehalogenase</fullName>
    </alternativeName>
</protein>
<dbReference type="InterPro" id="IPR036412">
    <property type="entry name" value="HAD-like_sf"/>
</dbReference>
<dbReference type="EMBL" id="WIBF01000018">
    <property type="protein sequence ID" value="MQQ10601.1"/>
    <property type="molecule type" value="Genomic_DNA"/>
</dbReference>
<evidence type="ECO:0000256" key="1">
    <source>
        <dbReference type="ARBA" id="ARBA00008106"/>
    </source>
</evidence>
<comment type="caution">
    <text evidence="4">The sequence shown here is derived from an EMBL/GenBank/DDBJ whole genome shotgun (WGS) entry which is preliminary data.</text>
</comment>
<dbReference type="EC" id="3.8.1.2" evidence="3"/>
<keyword evidence="2 3" id="KW-0378">Hydrolase</keyword>
<organism evidence="4 5">
    <name type="scientific">Tritonibacter litoralis</name>
    <dbReference type="NCBI Taxonomy" id="2662264"/>
    <lineage>
        <taxon>Bacteria</taxon>
        <taxon>Pseudomonadati</taxon>
        <taxon>Pseudomonadota</taxon>
        <taxon>Alphaproteobacteria</taxon>
        <taxon>Rhodobacterales</taxon>
        <taxon>Paracoccaceae</taxon>
        <taxon>Tritonibacter</taxon>
    </lineage>
</organism>
<evidence type="ECO:0000313" key="5">
    <source>
        <dbReference type="Proteomes" id="UP000444174"/>
    </source>
</evidence>
<dbReference type="GO" id="GO:0018784">
    <property type="term" value="F:(S)-2-haloacid dehalogenase activity"/>
    <property type="evidence" value="ECO:0007669"/>
    <property type="project" value="UniProtKB-UniRule"/>
</dbReference>
<dbReference type="PRINTS" id="PR00413">
    <property type="entry name" value="HADHALOGNASE"/>
</dbReference>
<dbReference type="InterPro" id="IPR023214">
    <property type="entry name" value="HAD_sf"/>
</dbReference>
<dbReference type="NCBIfam" id="TIGR01428">
    <property type="entry name" value="HAD_type_II"/>
    <property type="match status" value="1"/>
</dbReference>
<dbReference type="InterPro" id="IPR023198">
    <property type="entry name" value="PGP-like_dom2"/>
</dbReference>
<proteinExistence type="inferred from homology"/>
<dbReference type="Pfam" id="PF00702">
    <property type="entry name" value="Hydrolase"/>
    <property type="match status" value="1"/>
</dbReference>
<comment type="function">
    <text evidence="3">Catalyzes the hydrolytic dehalogenation of small (S)-2-haloalkanoic acids to yield the corresponding (R)-2-hydroxyalkanoic acids.</text>
</comment>
<dbReference type="PANTHER" id="PTHR43316">
    <property type="entry name" value="HYDROLASE, HALOACID DELAHOGENASE-RELATED"/>
    <property type="match status" value="1"/>
</dbReference>
<comment type="similarity">
    <text evidence="1 3">Belongs to the HAD-like hydrolase superfamily. S-2-haloalkanoic acid dehalogenase family.</text>
</comment>